<dbReference type="Proteomes" id="UP000014254">
    <property type="component" value="Unassembled WGS sequence"/>
</dbReference>
<proteinExistence type="predicted"/>
<keyword evidence="2" id="KW-1185">Reference proteome</keyword>
<dbReference type="EMBL" id="KE123949">
    <property type="protein sequence ID" value="EPB88542.1"/>
    <property type="molecule type" value="Genomic_DNA"/>
</dbReference>
<sequence length="100" mass="11360">MSTIDKKVYTLQKLCLFNYPCTLREIKKGGRKALLRGFGLVESMIKEIEAMITEYSRTPTATMCNIKNGRKKSKIAATTSIDEYVSDVIPYPDSEDEQDE</sequence>
<reference evidence="2" key="1">
    <citation type="submission" date="2013-05" db="EMBL/GenBank/DDBJ databases">
        <title>The Genome sequence of Mucor circinelloides f. circinelloides 1006PhL.</title>
        <authorList>
            <consortium name="The Broad Institute Genomics Platform"/>
            <person name="Cuomo C."/>
            <person name="Earl A."/>
            <person name="Findley K."/>
            <person name="Lee S.C."/>
            <person name="Walker B."/>
            <person name="Young S."/>
            <person name="Zeng Q."/>
            <person name="Gargeya S."/>
            <person name="Fitzgerald M."/>
            <person name="Haas B."/>
            <person name="Abouelleil A."/>
            <person name="Allen A.W."/>
            <person name="Alvarado L."/>
            <person name="Arachchi H.M."/>
            <person name="Berlin A.M."/>
            <person name="Chapman S.B."/>
            <person name="Gainer-Dewar J."/>
            <person name="Goldberg J."/>
            <person name="Griggs A."/>
            <person name="Gujja S."/>
            <person name="Hansen M."/>
            <person name="Howarth C."/>
            <person name="Imamovic A."/>
            <person name="Ireland A."/>
            <person name="Larimer J."/>
            <person name="McCowan C."/>
            <person name="Murphy C."/>
            <person name="Pearson M."/>
            <person name="Poon T.W."/>
            <person name="Priest M."/>
            <person name="Roberts A."/>
            <person name="Saif S."/>
            <person name="Shea T."/>
            <person name="Sisk P."/>
            <person name="Sykes S."/>
            <person name="Wortman J."/>
            <person name="Nusbaum C."/>
            <person name="Birren B."/>
        </authorList>
    </citation>
    <scope>NUCLEOTIDE SEQUENCE [LARGE SCALE GENOMIC DNA]</scope>
    <source>
        <strain evidence="2">1006PhL</strain>
    </source>
</reference>
<organism evidence="1 2">
    <name type="scientific">Mucor circinelloides f. circinelloides (strain 1006PhL)</name>
    <name type="common">Mucormycosis agent</name>
    <name type="synonym">Calyptromyces circinelloides</name>
    <dbReference type="NCBI Taxonomy" id="1220926"/>
    <lineage>
        <taxon>Eukaryota</taxon>
        <taxon>Fungi</taxon>
        <taxon>Fungi incertae sedis</taxon>
        <taxon>Mucoromycota</taxon>
        <taxon>Mucoromycotina</taxon>
        <taxon>Mucoromycetes</taxon>
        <taxon>Mucorales</taxon>
        <taxon>Mucorineae</taxon>
        <taxon>Mucoraceae</taxon>
        <taxon>Mucor</taxon>
    </lineage>
</organism>
<evidence type="ECO:0000313" key="2">
    <source>
        <dbReference type="Proteomes" id="UP000014254"/>
    </source>
</evidence>
<dbReference type="eggNOG" id="ENOG502TAGM">
    <property type="taxonomic scope" value="Eukaryota"/>
</dbReference>
<name>S2JJ60_MUCC1</name>
<dbReference type="VEuPathDB" id="FungiDB:HMPREF1544_04655"/>
<dbReference type="AlphaFoldDB" id="S2JJ60"/>
<evidence type="ECO:0000313" key="1">
    <source>
        <dbReference type="EMBL" id="EPB88542.1"/>
    </source>
</evidence>
<protein>
    <submittedName>
        <fullName evidence="1">Uncharacterized protein</fullName>
    </submittedName>
</protein>
<dbReference type="InParanoid" id="S2JJ60"/>
<dbReference type="OrthoDB" id="2251269at2759"/>
<gene>
    <name evidence="1" type="ORF">HMPREF1544_04655</name>
</gene>
<accession>S2JJ60</accession>